<comment type="cofactor">
    <cofactor evidence="1">
        <name>Fe cation</name>
        <dbReference type="ChEBI" id="CHEBI:24875"/>
    </cofactor>
</comment>
<name>B3RPN3_TRIAD</name>
<dbReference type="FunCoup" id="B3RPN3">
    <property type="interactions" value="342"/>
</dbReference>
<evidence type="ECO:0000256" key="4">
    <source>
        <dbReference type="ARBA" id="ARBA00038356"/>
    </source>
</evidence>
<gene>
    <name evidence="5" type="ORF">TRIADDRAFT_21825</name>
</gene>
<dbReference type="Proteomes" id="UP000009022">
    <property type="component" value="Unassembled WGS sequence"/>
</dbReference>
<evidence type="ECO:0000256" key="1">
    <source>
        <dbReference type="ARBA" id="ARBA00001962"/>
    </source>
</evidence>
<dbReference type="SUPFAM" id="SSF51197">
    <property type="entry name" value="Clavaminate synthase-like"/>
    <property type="match status" value="1"/>
</dbReference>
<dbReference type="Gene3D" id="2.60.120.620">
    <property type="entry name" value="q2cbj1_9rhob like domain"/>
    <property type="match status" value="1"/>
</dbReference>
<protein>
    <recommendedName>
        <fullName evidence="7">Fe2OG dioxygenase domain-containing protein</fullName>
    </recommendedName>
</protein>
<dbReference type="PANTHER" id="PTHR20883">
    <property type="entry name" value="PHYTANOYL-COA DIOXYGENASE DOMAIN CONTAINING 1"/>
    <property type="match status" value="1"/>
</dbReference>
<organism evidence="5 6">
    <name type="scientific">Trichoplax adhaerens</name>
    <name type="common">Trichoplax reptans</name>
    <dbReference type="NCBI Taxonomy" id="10228"/>
    <lineage>
        <taxon>Eukaryota</taxon>
        <taxon>Metazoa</taxon>
        <taxon>Placozoa</taxon>
        <taxon>Uniplacotomia</taxon>
        <taxon>Trichoplacea</taxon>
        <taxon>Trichoplacidae</taxon>
        <taxon>Trichoplax</taxon>
    </lineage>
</organism>
<dbReference type="KEGG" id="tad:TRIADDRAFT_21825"/>
<dbReference type="GeneID" id="6750714"/>
<comment type="similarity">
    <text evidence="4">Belongs to the PhyH family. PHYHD1 subfamily.</text>
</comment>
<keyword evidence="6" id="KW-1185">Reference proteome</keyword>
<keyword evidence="3" id="KW-0408">Iron</keyword>
<dbReference type="STRING" id="10228.B3RPN3"/>
<dbReference type="CTD" id="6750714"/>
<evidence type="ECO:0000256" key="2">
    <source>
        <dbReference type="ARBA" id="ARBA00022723"/>
    </source>
</evidence>
<sequence>FNKDGCLIIEDFCSEEEVRSLQLASQDLLHQLDMSTHPKAVFSTTVDNMRRSDDYFMTSGDKIRYFFEEKAFDEKGKLLVDKYEALNKIGHALHELNPTVKSFTFSSKIQNIVRSLGFVEPKILQSMFIFKPPHIGGEVVAHRDATFLHSTPVKLMGLWFALEDVTLTNGCLWFIPGSQTEGTSRRMIKNPDPNGSSVIFTGGIEDFEESKFVPLPVKKGSVVLIHGEVLHRSLKNESPKARPIYTFHLYESRNTTWSKENWLVLFCFT</sequence>
<evidence type="ECO:0000313" key="6">
    <source>
        <dbReference type="Proteomes" id="UP000009022"/>
    </source>
</evidence>
<dbReference type="PANTHER" id="PTHR20883:SF15">
    <property type="entry name" value="PHYTANOYL-COA DIOXYGENASE DOMAIN-CONTAINING PROTEIN 1"/>
    <property type="match status" value="1"/>
</dbReference>
<evidence type="ECO:0000313" key="5">
    <source>
        <dbReference type="EMBL" id="EDV27665.1"/>
    </source>
</evidence>
<dbReference type="AlphaFoldDB" id="B3RPN3"/>
<dbReference type="OrthoDB" id="445007at2759"/>
<dbReference type="Pfam" id="PF05721">
    <property type="entry name" value="PhyH"/>
    <property type="match status" value="1"/>
</dbReference>
<accession>B3RPN3</accession>
<dbReference type="OMA" id="KYSEDNW"/>
<dbReference type="PhylomeDB" id="B3RPN3"/>
<dbReference type="eggNOG" id="KOG3290">
    <property type="taxonomic scope" value="Eukaryota"/>
</dbReference>
<keyword evidence="2" id="KW-0479">Metal-binding</keyword>
<feature type="non-terminal residue" evidence="5">
    <location>
        <position position="1"/>
    </location>
</feature>
<evidence type="ECO:0000256" key="3">
    <source>
        <dbReference type="ARBA" id="ARBA00023004"/>
    </source>
</evidence>
<dbReference type="EMBL" id="DS985242">
    <property type="protein sequence ID" value="EDV27665.1"/>
    <property type="molecule type" value="Genomic_DNA"/>
</dbReference>
<dbReference type="InParanoid" id="B3RPN3"/>
<dbReference type="InterPro" id="IPR008775">
    <property type="entry name" value="Phytyl_CoA_dOase-like"/>
</dbReference>
<proteinExistence type="inferred from homology"/>
<dbReference type="HOGENOM" id="CLU_048953_0_0_1"/>
<evidence type="ECO:0008006" key="7">
    <source>
        <dbReference type="Google" id="ProtNLM"/>
    </source>
</evidence>
<dbReference type="GO" id="GO:0046872">
    <property type="term" value="F:metal ion binding"/>
    <property type="evidence" value="ECO:0007669"/>
    <property type="project" value="UniProtKB-KW"/>
</dbReference>
<reference evidence="5 6" key="1">
    <citation type="journal article" date="2008" name="Nature">
        <title>The Trichoplax genome and the nature of placozoans.</title>
        <authorList>
            <person name="Srivastava M."/>
            <person name="Begovic E."/>
            <person name="Chapman J."/>
            <person name="Putnam N.H."/>
            <person name="Hellsten U."/>
            <person name="Kawashima T."/>
            <person name="Kuo A."/>
            <person name="Mitros T."/>
            <person name="Salamov A."/>
            <person name="Carpenter M.L."/>
            <person name="Signorovitch A.Y."/>
            <person name="Moreno M.A."/>
            <person name="Kamm K."/>
            <person name="Grimwood J."/>
            <person name="Schmutz J."/>
            <person name="Shapiro H."/>
            <person name="Grigoriev I.V."/>
            <person name="Buss L.W."/>
            <person name="Schierwater B."/>
            <person name="Dellaporta S.L."/>
            <person name="Rokhsar D.S."/>
        </authorList>
    </citation>
    <scope>NUCLEOTIDE SEQUENCE [LARGE SCALE GENOMIC DNA]</scope>
    <source>
        <strain evidence="5 6">Grell-BS-1999</strain>
    </source>
</reference>
<dbReference type="RefSeq" id="XP_002109499.1">
    <property type="nucleotide sequence ID" value="XM_002109463.1"/>
</dbReference>